<evidence type="ECO:0000256" key="1">
    <source>
        <dbReference type="ARBA" id="ARBA00035194"/>
    </source>
</evidence>
<dbReference type="Pfam" id="PF01281">
    <property type="entry name" value="Ribosomal_L9_N"/>
    <property type="match status" value="1"/>
</dbReference>
<dbReference type="SUPFAM" id="SSF55658">
    <property type="entry name" value="L9 N-domain-like"/>
    <property type="match status" value="1"/>
</dbReference>
<accession>A0ABR4Q9Z8</accession>
<keyword evidence="6" id="KW-1185">Reference proteome</keyword>
<feature type="domain" description="Ribosomal protein L9" evidence="4">
    <location>
        <begin position="1252"/>
        <end position="1298"/>
    </location>
</feature>
<comment type="caution">
    <text evidence="5">The sequence shown here is derived from an EMBL/GenBank/DDBJ whole genome shotgun (WGS) entry which is preliminary data.</text>
</comment>
<reference evidence="5 6" key="1">
    <citation type="journal article" date="2022" name="Front. Cell. Infect. Microbiol.">
        <title>The Genomes of Two Strains of Taenia crassiceps the Animal Model for the Study of Human Cysticercosis.</title>
        <authorList>
            <person name="Bobes R.J."/>
            <person name="Estrada K."/>
            <person name="Rios-Valencia D.G."/>
            <person name="Calderon-Gallegos A."/>
            <person name="de la Torre P."/>
            <person name="Carrero J.C."/>
            <person name="Sanchez-Flores A."/>
            <person name="Laclette J.P."/>
        </authorList>
    </citation>
    <scope>NUCLEOTIDE SEQUENCE [LARGE SCALE GENOMIC DNA]</scope>
    <source>
        <strain evidence="5">WFUcys</strain>
    </source>
</reference>
<gene>
    <name evidence="5" type="ORF">TcWFU_010171</name>
</gene>
<dbReference type="PANTHER" id="PTHR21368">
    <property type="entry name" value="50S RIBOSOMAL PROTEIN L9"/>
    <property type="match status" value="1"/>
</dbReference>
<protein>
    <recommendedName>
        <fullName evidence="1">Large ribosomal subunit protein bL9m</fullName>
    </recommendedName>
    <alternativeName>
        <fullName evidence="2">39S ribosomal protein L9, mitochondrial</fullName>
    </alternativeName>
</protein>
<evidence type="ECO:0000256" key="3">
    <source>
        <dbReference type="SAM" id="MobiDB-lite"/>
    </source>
</evidence>
<evidence type="ECO:0000313" key="5">
    <source>
        <dbReference type="EMBL" id="KAL5106467.1"/>
    </source>
</evidence>
<dbReference type="InterPro" id="IPR020070">
    <property type="entry name" value="Ribosomal_bL9_N"/>
</dbReference>
<evidence type="ECO:0000256" key="2">
    <source>
        <dbReference type="ARBA" id="ARBA00035381"/>
    </source>
</evidence>
<proteinExistence type="predicted"/>
<dbReference type="Proteomes" id="UP001651158">
    <property type="component" value="Unassembled WGS sequence"/>
</dbReference>
<dbReference type="EMBL" id="JAKROA010000006">
    <property type="protein sequence ID" value="KAL5106467.1"/>
    <property type="molecule type" value="Genomic_DNA"/>
</dbReference>
<dbReference type="InterPro" id="IPR009027">
    <property type="entry name" value="Ribosomal_bL9/RNase_H1_N"/>
</dbReference>
<keyword evidence="5" id="KW-0689">Ribosomal protein</keyword>
<evidence type="ECO:0000259" key="4">
    <source>
        <dbReference type="Pfam" id="PF01281"/>
    </source>
</evidence>
<sequence length="1437" mass="161914">MKKKSREKSLEGLQHLSKAANKDNCNEEKERSLSQSDEEENTTSNERERSSNEDQNLRAYVLSVAQKYYPHLVRCMQQGDDDLTSPNARCTDGEVDTEHCPQHCPHLCAQACQVHSAICSHHWVDNQESFNVRGADEEVDGGQCPVHSGACYPHCEGNQAPSISRGADEEVDGEQLLKQCLLSLSQDSYPRLAASICHCDADHASSEERGAVEEANEEPCPIHRQCLCSQACRAHWGTCNHHCVDNQAASNARDTGEKANGEQCLVHSATCSHHGEVRQASLGTRSTDEEDDVKQLLKQCLLWFAEKYFPCSASHIKQCVEDQASSNTRGSEEVKQALFFFAKKCYPCIATCVHHCANKQTSPNAIDVDEEVEGEQLLKQCLYFCAKKICPRLVAHICHCGADHASSDAHNAVEADDEEHCPHMSNQEYCVHTATCTHHCDDDQSACETASVVEAVDVDQLLKQCLLMFARKFHPSLATCIHHCADDESSHVESVTDEDEANEQRLQRYLLLLAQRHYPHLMTYLQRQGDDQSPCDARGVDGEAYEEERLKQCLLLFAQKLYPRLVAYIHHCDDDQSSSIGRGTNDEEVERRQLRQSLLFLAQKYYPSLATCIRQCADNQSSSGVSGVDEMEGAERQRLKEGLLLFAENYYPSLAAYIRQWDGNQSPTSNSHCAGEEDAESRRLKRGLILLAQKYYPPLASYISHCDEEVRGAKVEDDKEHSSTSSHHCDDDQTLNEVCIVDEEDNAKNHLKQGLLLFANKYYPVLATYIRQWEGDQTSQEARDLGEEEAEEQLLKQCLLMFADKFYPTLAAYIRHCEDNQSSSNARSTGEEEDPDPNQCLHHSSQEYATLSATCSHHSSDDLFTPNARSVDEEDGEEQHLKQGLLLLAQKHYPTLAAYICQCDDYQPSSYVVGVGEETAEEQRLKQCLLLFAKKFYPCLANYICQCDGRQVLNDEYVEVTGFNSDVDVNEVIPVEKSAAVCNEANEVSSKCSSDPTLQAEIHVEPLEKAISPTDLTVDTSFSNALCHSLEGGGPESPFYIEGCTVGSADSTAPLSQSSSTKLYFSNTEEFTTEDVFSPITPVSIQRRIRIYLEDLENVRKVSLIPLCKTDKFGNPQEEIVIDSNLDSCTDESKLSSVDVEFTMEQADATPLDLESQDEELKHCVAVILKHIWSELIECIRKEGLSDIYELSLGDRHIEVSQDDVCLNLTYLRRKYPVRVPQYITINGGTQELTVEQQVYIEGKKDEEEPIIEVLLSDNVSGLGAKGTLVKIHRNRFWNNLYLRNLAEFPTLERINELKSEGTNILFGHSYETQQRLLNMTLYIPMNPSVPWTLTPKHVKVAFRRIGVVVREEDITMPEKPITASTLEEFIVNVNIENKVSVPVKCRIFLYQRLDAKTTTKPPSNTFRRIRLDDWMSDFPDDELRLLPGFTNKPYRC</sequence>
<dbReference type="InterPro" id="IPR000244">
    <property type="entry name" value="Ribosomal_bL9"/>
</dbReference>
<feature type="compositionally biased region" description="Basic and acidic residues" evidence="3">
    <location>
        <begin position="20"/>
        <end position="32"/>
    </location>
</feature>
<dbReference type="GO" id="GO:0005840">
    <property type="term" value="C:ribosome"/>
    <property type="evidence" value="ECO:0007669"/>
    <property type="project" value="UniProtKB-KW"/>
</dbReference>
<feature type="compositionally biased region" description="Basic and acidic residues" evidence="3">
    <location>
        <begin position="45"/>
        <end position="55"/>
    </location>
</feature>
<feature type="region of interest" description="Disordered" evidence="3">
    <location>
        <begin position="1"/>
        <end position="55"/>
    </location>
</feature>
<evidence type="ECO:0000313" key="6">
    <source>
        <dbReference type="Proteomes" id="UP001651158"/>
    </source>
</evidence>
<feature type="region of interest" description="Disordered" evidence="3">
    <location>
        <begin position="821"/>
        <end position="842"/>
    </location>
</feature>
<organism evidence="5 6">
    <name type="scientific">Taenia crassiceps</name>
    <dbReference type="NCBI Taxonomy" id="6207"/>
    <lineage>
        <taxon>Eukaryota</taxon>
        <taxon>Metazoa</taxon>
        <taxon>Spiralia</taxon>
        <taxon>Lophotrochozoa</taxon>
        <taxon>Platyhelminthes</taxon>
        <taxon>Cestoda</taxon>
        <taxon>Eucestoda</taxon>
        <taxon>Cyclophyllidea</taxon>
        <taxon>Taeniidae</taxon>
        <taxon>Taenia</taxon>
    </lineage>
</organism>
<name>A0ABR4Q9Z8_9CEST</name>
<keyword evidence="5" id="KW-0687">Ribonucleoprotein</keyword>